<evidence type="ECO:0000256" key="15">
    <source>
        <dbReference type="PROSITE-ProRule" id="PRU00560"/>
    </source>
</evidence>
<evidence type="ECO:0000313" key="20">
    <source>
        <dbReference type="Proteomes" id="UP000193710"/>
    </source>
</evidence>
<protein>
    <recommendedName>
        <fullName evidence="13">DNA 3'-5' helicase</fullName>
        <ecNumber evidence="13">5.6.2.4</ecNumber>
    </recommendedName>
</protein>
<dbReference type="GO" id="GO:0004527">
    <property type="term" value="F:exonuclease activity"/>
    <property type="evidence" value="ECO:0007669"/>
    <property type="project" value="UniProtKB-KW"/>
</dbReference>
<keyword evidence="5 15" id="KW-0378">Hydrolase</keyword>
<evidence type="ECO:0000256" key="11">
    <source>
        <dbReference type="ARBA" id="ARBA00023235"/>
    </source>
</evidence>
<dbReference type="InterPro" id="IPR011604">
    <property type="entry name" value="PDDEXK-like_dom_sf"/>
</dbReference>
<dbReference type="RefSeq" id="WP_036467379.1">
    <property type="nucleotide sequence ID" value="NZ_HG964446.1"/>
</dbReference>
<dbReference type="Pfam" id="PF12705">
    <property type="entry name" value="PDDEXK_1"/>
    <property type="match status" value="1"/>
</dbReference>
<dbReference type="InterPro" id="IPR027417">
    <property type="entry name" value="P-loop_NTPase"/>
</dbReference>
<dbReference type="GO" id="GO:0000725">
    <property type="term" value="P:recombinational repair"/>
    <property type="evidence" value="ECO:0007669"/>
    <property type="project" value="TreeGrafter"/>
</dbReference>
<evidence type="ECO:0000256" key="8">
    <source>
        <dbReference type="ARBA" id="ARBA00022840"/>
    </source>
</evidence>
<evidence type="ECO:0000256" key="5">
    <source>
        <dbReference type="ARBA" id="ARBA00022801"/>
    </source>
</evidence>
<evidence type="ECO:0000313" key="19">
    <source>
        <dbReference type="EMBL" id="ORX02989.1"/>
    </source>
</evidence>
<dbReference type="InterPro" id="IPR038726">
    <property type="entry name" value="PDDEXK_AddAB-type"/>
</dbReference>
<dbReference type="GO" id="GO:0043138">
    <property type="term" value="F:3'-5' DNA helicase activity"/>
    <property type="evidence" value="ECO:0007669"/>
    <property type="project" value="UniProtKB-EC"/>
</dbReference>
<reference evidence="19 20" key="3">
    <citation type="submission" date="2016-01" db="EMBL/GenBank/DDBJ databases">
        <title>The new phylogeny of the genus Mycobacterium.</title>
        <authorList>
            <person name="Tarcisio F."/>
            <person name="Conor M."/>
            <person name="Antonella G."/>
            <person name="Elisabetta G."/>
            <person name="Giulia F.S."/>
            <person name="Sara T."/>
            <person name="Anna F."/>
            <person name="Clotilde B."/>
            <person name="Roberto B."/>
            <person name="Veronica D.S."/>
            <person name="Fabio R."/>
            <person name="Monica P."/>
            <person name="Olivier J."/>
            <person name="Enrico T."/>
            <person name="Nicola S."/>
        </authorList>
    </citation>
    <scope>NUCLEOTIDE SEQUENCE [LARGE SCALE GENOMIC DNA]</scope>
    <source>
        <strain evidence="19 20">DSM 44626</strain>
    </source>
</reference>
<evidence type="ECO:0000256" key="10">
    <source>
        <dbReference type="ARBA" id="ARBA00023204"/>
    </source>
</evidence>
<evidence type="ECO:0000256" key="1">
    <source>
        <dbReference type="ARBA" id="ARBA00009922"/>
    </source>
</evidence>
<evidence type="ECO:0000313" key="18">
    <source>
        <dbReference type="EMBL" id="CDO87433.1"/>
    </source>
</evidence>
<dbReference type="SUPFAM" id="SSF52540">
    <property type="entry name" value="P-loop containing nucleoside triphosphate hydrolases"/>
    <property type="match status" value="1"/>
</dbReference>
<comment type="catalytic activity">
    <reaction evidence="12">
        <text>Couples ATP hydrolysis with the unwinding of duplex DNA by translocating in the 3'-5' direction.</text>
        <dbReference type="EC" id="5.6.2.4"/>
    </reaction>
</comment>
<dbReference type="InterPro" id="IPR000212">
    <property type="entry name" value="DNA_helicase_UvrD/REP"/>
</dbReference>
<keyword evidence="8 15" id="KW-0067">ATP-binding</keyword>
<keyword evidence="6 15" id="KW-0347">Helicase</keyword>
<sequence length="1038" mass="108893">MSLTWGAEASAVLAPGARGLIRILGGPGTGKSSLLVDAAVAAVDAGVDPESVLLLTGSGRIGMRQRSALTMALLRATGPGRSAIREPVVRSVHSYAYAVLRRAAERAGDAPPRLVTSAEQDAIIRELLAGDLEGAGSCAWPEHLWPALSTAGFATELRNLLARCAERGVDPQDLQRLGRLRGRPEWTAAGRFAQQYEQVMLLRAAVGTAAPQATTPALGAAELVGAAMEAFAVDAELLAAERARIRVLLIDDAQQLDPQAAHLVRVLAAGRELALIAGDPNQAVFGFRGGAPAGLLDGDSTAVTLTQSHRCAPAVARAVSGIARRLPGSSDGRQIDGSGAERGSVRVRLAASAHAEAALIADALRRAHLVDNVPWSRMAVIVRSVPRAGARLPRALAAAGVPVAAPAVSGSLAEEPAVRAMLTVLAATADGLDGDQALALLTGPIGRVDPVTLRQLRRTLLRGEPAGSAASFAELVVAALGAEAPTSASRPLQRVRAVLAAAARCHRDGQDPRYTLWAAWHRSGLQRRWLAAAERGGSAGVQATRDLAAVTALFDVTDQYVSRTPGASLRGLLEHVAALQLPSAKTEPVSPAEQVQVLSPHAALGHEWDMVVIAGLQDGLWPNTVPRGGVLATQRLLDVIDGVCPDASVRAPLLAEERRLLVAAMGRARRRLLVTAVDSDTGGPDGGAALPSPFFFEVAQWADEDVEHAVAQPVSDPRVLSAVALVGRLRGVVCAPDGAVDDAIRQCAATQLARLAAAGVPGADPSGWHGLTAVSTTDPLRDGGDPVTLTPSTLQTLNDCPLRWLVERHGGTNPRELRSTIGSVLHALIAESGKTETQLLAELERAWQHLPFDARWHSDNELTRHRAMIEAFVEWRAQTRGELSEVGVEVGVDGVLGAPREHGGEVRLRGRVDRLERDGAGRLVIVDIKTGKTPVSKDDAQQHAQLAMYQLAVAEGLLADGDEPGGARLVYIGKTGAAGATVREQDPLTLAGRDEWRDLVARAADATAGPQFVARRNDGCSHCPIRQWCPAHVEESAS</sequence>
<dbReference type="GO" id="GO:0033202">
    <property type="term" value="C:DNA helicase complex"/>
    <property type="evidence" value="ECO:0007669"/>
    <property type="project" value="TreeGrafter"/>
</dbReference>
<dbReference type="Gene3D" id="3.90.320.10">
    <property type="match status" value="1"/>
</dbReference>
<dbReference type="InterPro" id="IPR013986">
    <property type="entry name" value="DExx_box_DNA_helicase_dom_sf"/>
</dbReference>
<evidence type="ECO:0000259" key="16">
    <source>
        <dbReference type="PROSITE" id="PS51198"/>
    </source>
</evidence>
<keyword evidence="11" id="KW-0413">Isomerase</keyword>
<dbReference type="GO" id="GO:0003677">
    <property type="term" value="F:DNA binding"/>
    <property type="evidence" value="ECO:0007669"/>
    <property type="project" value="UniProtKB-KW"/>
</dbReference>
<dbReference type="GO" id="GO:0005524">
    <property type="term" value="F:ATP binding"/>
    <property type="evidence" value="ECO:0007669"/>
    <property type="project" value="UniProtKB-UniRule"/>
</dbReference>
<evidence type="ECO:0000256" key="14">
    <source>
        <dbReference type="ARBA" id="ARBA00048988"/>
    </source>
</evidence>
<keyword evidence="4" id="KW-0227">DNA damage</keyword>
<feature type="domain" description="UvrD-like helicase ATP-binding" evidence="16">
    <location>
        <begin position="4"/>
        <end position="312"/>
    </location>
</feature>
<organism evidence="18">
    <name type="scientific">Mycobacterium triplex</name>
    <dbReference type="NCBI Taxonomy" id="47839"/>
    <lineage>
        <taxon>Bacteria</taxon>
        <taxon>Bacillati</taxon>
        <taxon>Actinomycetota</taxon>
        <taxon>Actinomycetes</taxon>
        <taxon>Mycobacteriales</taxon>
        <taxon>Mycobacteriaceae</taxon>
        <taxon>Mycobacterium</taxon>
        <taxon>Mycobacterium simiae complex</taxon>
    </lineage>
</organism>
<dbReference type="EC" id="5.6.2.4" evidence="13"/>
<dbReference type="GO" id="GO:0005829">
    <property type="term" value="C:cytosol"/>
    <property type="evidence" value="ECO:0007669"/>
    <property type="project" value="TreeGrafter"/>
</dbReference>
<name>A0A024JW14_9MYCO</name>
<dbReference type="PANTHER" id="PTHR11070:SF59">
    <property type="entry name" value="DNA 3'-5' HELICASE"/>
    <property type="match status" value="1"/>
</dbReference>
<dbReference type="eggNOG" id="COG2887">
    <property type="taxonomic scope" value="Bacteria"/>
</dbReference>
<dbReference type="Gene3D" id="1.10.486.10">
    <property type="entry name" value="PCRA, domain 4"/>
    <property type="match status" value="1"/>
</dbReference>
<dbReference type="PROSITE" id="PS51217">
    <property type="entry name" value="UVRD_HELICASE_CTER"/>
    <property type="match status" value="1"/>
</dbReference>
<evidence type="ECO:0000256" key="6">
    <source>
        <dbReference type="ARBA" id="ARBA00022806"/>
    </source>
</evidence>
<dbReference type="STRING" id="47839.BN973_01786"/>
<dbReference type="HOGENOM" id="CLU_004900_0_0_11"/>
<evidence type="ECO:0000256" key="12">
    <source>
        <dbReference type="ARBA" id="ARBA00034617"/>
    </source>
</evidence>
<dbReference type="PANTHER" id="PTHR11070">
    <property type="entry name" value="UVRD / RECB / PCRA DNA HELICASE FAMILY MEMBER"/>
    <property type="match status" value="1"/>
</dbReference>
<dbReference type="InterPro" id="IPR014016">
    <property type="entry name" value="UvrD-like_ATP-bd"/>
</dbReference>
<keyword evidence="10" id="KW-0234">DNA repair</keyword>
<dbReference type="eggNOG" id="COG0210">
    <property type="taxonomic scope" value="Bacteria"/>
</dbReference>
<evidence type="ECO:0000256" key="13">
    <source>
        <dbReference type="ARBA" id="ARBA00034808"/>
    </source>
</evidence>
<dbReference type="Proteomes" id="UP000028880">
    <property type="component" value="Unassembled WGS sequence"/>
</dbReference>
<dbReference type="Pfam" id="PF13361">
    <property type="entry name" value="UvrD_C"/>
    <property type="match status" value="1"/>
</dbReference>
<evidence type="ECO:0000256" key="9">
    <source>
        <dbReference type="ARBA" id="ARBA00023125"/>
    </source>
</evidence>
<feature type="domain" description="UvrD-like helicase C-terminal" evidence="17">
    <location>
        <begin position="313"/>
        <end position="605"/>
    </location>
</feature>
<keyword evidence="20" id="KW-1185">Reference proteome</keyword>
<dbReference type="EMBL" id="HG964446">
    <property type="protein sequence ID" value="CDO87433.1"/>
    <property type="molecule type" value="Genomic_DNA"/>
</dbReference>
<comment type="catalytic activity">
    <reaction evidence="14">
        <text>ATP + H2O = ADP + phosphate + H(+)</text>
        <dbReference type="Rhea" id="RHEA:13065"/>
        <dbReference type="ChEBI" id="CHEBI:15377"/>
        <dbReference type="ChEBI" id="CHEBI:15378"/>
        <dbReference type="ChEBI" id="CHEBI:30616"/>
        <dbReference type="ChEBI" id="CHEBI:43474"/>
        <dbReference type="ChEBI" id="CHEBI:456216"/>
        <dbReference type="EC" id="5.6.2.4"/>
    </reaction>
</comment>
<dbReference type="Gene3D" id="3.40.50.300">
    <property type="entry name" value="P-loop containing nucleotide triphosphate hydrolases"/>
    <property type="match status" value="2"/>
</dbReference>
<proteinExistence type="inferred from homology"/>
<keyword evidence="7" id="KW-0269">Exonuclease</keyword>
<dbReference type="PROSITE" id="PS51198">
    <property type="entry name" value="UVRD_HELICASE_ATP_BIND"/>
    <property type="match status" value="1"/>
</dbReference>
<dbReference type="Pfam" id="PF00580">
    <property type="entry name" value="UvrD-helicase"/>
    <property type="match status" value="1"/>
</dbReference>
<dbReference type="EMBL" id="LQPY01000024">
    <property type="protein sequence ID" value="ORX02989.1"/>
    <property type="molecule type" value="Genomic_DNA"/>
</dbReference>
<evidence type="ECO:0000259" key="17">
    <source>
        <dbReference type="PROSITE" id="PS51217"/>
    </source>
</evidence>
<dbReference type="InterPro" id="IPR014017">
    <property type="entry name" value="DNA_helicase_UvrD-like_C"/>
</dbReference>
<dbReference type="Proteomes" id="UP000193710">
    <property type="component" value="Unassembled WGS sequence"/>
</dbReference>
<keyword evidence="3 15" id="KW-0547">Nucleotide-binding</keyword>
<evidence type="ECO:0000256" key="7">
    <source>
        <dbReference type="ARBA" id="ARBA00022839"/>
    </source>
</evidence>
<keyword evidence="9" id="KW-0238">DNA-binding</keyword>
<gene>
    <name evidence="19" type="ORF">AWC29_18705</name>
    <name evidence="18" type="ORF">BN973_01786</name>
</gene>
<reference evidence="18" key="2">
    <citation type="submission" date="2014-04" db="EMBL/GenBank/DDBJ databases">
        <authorList>
            <person name="Xu Y.W."/>
            <person name="Yang Q."/>
        </authorList>
    </citation>
    <scope>NUCLEOTIDE SEQUENCE</scope>
    <source>
        <strain evidence="18">DSM 44626</strain>
    </source>
</reference>
<comment type="similarity">
    <text evidence="1">Belongs to the helicase family. UvrD subfamily.</text>
</comment>
<reference evidence="18" key="1">
    <citation type="journal article" date="2014" name="Genome Announc.">
        <title>Draft Genome Sequence of Mycobacterium triplex DSM 44626.</title>
        <authorList>
            <person name="Sassi M."/>
            <person name="Croce O."/>
            <person name="Robert C."/>
            <person name="Raoult D."/>
            <person name="Drancourt M."/>
        </authorList>
    </citation>
    <scope>NUCLEOTIDE SEQUENCE [LARGE SCALE GENOMIC DNA]</scope>
    <source>
        <strain evidence="18">DSM 44626</strain>
    </source>
</reference>
<keyword evidence="2" id="KW-0540">Nuclease</keyword>
<dbReference type="AlphaFoldDB" id="A0A024JW14"/>
<evidence type="ECO:0000256" key="2">
    <source>
        <dbReference type="ARBA" id="ARBA00022722"/>
    </source>
</evidence>
<dbReference type="Gene3D" id="1.10.10.160">
    <property type="match status" value="1"/>
</dbReference>
<evidence type="ECO:0000256" key="4">
    <source>
        <dbReference type="ARBA" id="ARBA00022763"/>
    </source>
</evidence>
<evidence type="ECO:0000256" key="3">
    <source>
        <dbReference type="ARBA" id="ARBA00022741"/>
    </source>
</evidence>
<accession>A0A024JW14</accession>
<dbReference type="OrthoDB" id="5240387at2"/>
<feature type="binding site" evidence="15">
    <location>
        <begin position="25"/>
        <end position="32"/>
    </location>
    <ligand>
        <name>ATP</name>
        <dbReference type="ChEBI" id="CHEBI:30616"/>
    </ligand>
</feature>